<accession>A0A2T0XIA5</accession>
<feature type="transmembrane region" description="Helical" evidence="1">
    <location>
        <begin position="192"/>
        <end position="209"/>
    </location>
</feature>
<keyword evidence="1" id="KW-1133">Transmembrane helix</keyword>
<gene>
    <name evidence="3" type="ORF">BCM14_1443</name>
</gene>
<protein>
    <submittedName>
        <fullName evidence="3">Peptidoglycan/LPS O-acetylase OafA/YrhL</fullName>
    </submittedName>
</protein>
<feature type="transmembrane region" description="Helical" evidence="1">
    <location>
        <begin position="82"/>
        <end position="104"/>
    </location>
</feature>
<dbReference type="PANTHER" id="PTHR23028:SF53">
    <property type="entry name" value="ACYL_TRANSF_3 DOMAIN-CONTAINING PROTEIN"/>
    <property type="match status" value="1"/>
</dbReference>
<keyword evidence="1" id="KW-0812">Transmembrane</keyword>
<feature type="transmembrane region" description="Helical" evidence="1">
    <location>
        <begin position="229"/>
        <end position="246"/>
    </location>
</feature>
<dbReference type="GO" id="GO:0016020">
    <property type="term" value="C:membrane"/>
    <property type="evidence" value="ECO:0007669"/>
    <property type="project" value="TreeGrafter"/>
</dbReference>
<dbReference type="GO" id="GO:0016747">
    <property type="term" value="F:acyltransferase activity, transferring groups other than amino-acyl groups"/>
    <property type="evidence" value="ECO:0007669"/>
    <property type="project" value="InterPro"/>
</dbReference>
<keyword evidence="4" id="KW-1185">Reference proteome</keyword>
<reference evidence="3 4" key="1">
    <citation type="submission" date="2018-03" db="EMBL/GenBank/DDBJ databases">
        <title>Genomic Encyclopedia of Type Strains, Phase III (KMG-III): the genomes of soil and plant-associated and newly described type strains.</title>
        <authorList>
            <person name="Whitman W."/>
        </authorList>
    </citation>
    <scope>NUCLEOTIDE SEQUENCE [LARGE SCALE GENOMIC DNA]</scope>
    <source>
        <strain evidence="3 4">MWH-P2sevCIIIb</strain>
    </source>
</reference>
<dbReference type="OrthoDB" id="9814807at2"/>
<proteinExistence type="predicted"/>
<feature type="domain" description="Acyltransferase 3" evidence="2">
    <location>
        <begin position="13"/>
        <end position="355"/>
    </location>
</feature>
<evidence type="ECO:0000256" key="1">
    <source>
        <dbReference type="SAM" id="Phobius"/>
    </source>
</evidence>
<feature type="transmembrane region" description="Helical" evidence="1">
    <location>
        <begin position="341"/>
        <end position="362"/>
    </location>
</feature>
<feature type="transmembrane region" description="Helical" evidence="1">
    <location>
        <begin position="309"/>
        <end position="329"/>
    </location>
</feature>
<dbReference type="EMBL" id="PVTV01000012">
    <property type="protein sequence ID" value="PRY98610.1"/>
    <property type="molecule type" value="Genomic_DNA"/>
</dbReference>
<evidence type="ECO:0000313" key="3">
    <source>
        <dbReference type="EMBL" id="PRY98610.1"/>
    </source>
</evidence>
<organism evidence="3 4">
    <name type="scientific">Jezberella montanilacus</name>
    <dbReference type="NCBI Taxonomy" id="323426"/>
    <lineage>
        <taxon>Bacteria</taxon>
        <taxon>Pseudomonadati</taxon>
        <taxon>Pseudomonadota</taxon>
        <taxon>Betaproteobacteria</taxon>
        <taxon>Burkholderiales</taxon>
        <taxon>Alcaligenaceae</taxon>
        <taxon>Jezberella</taxon>
    </lineage>
</organism>
<dbReference type="InterPro" id="IPR002656">
    <property type="entry name" value="Acyl_transf_3_dom"/>
</dbReference>
<evidence type="ECO:0000313" key="4">
    <source>
        <dbReference type="Proteomes" id="UP000238308"/>
    </source>
</evidence>
<name>A0A2T0XIA5_9BURK</name>
<evidence type="ECO:0000259" key="2">
    <source>
        <dbReference type="Pfam" id="PF01757"/>
    </source>
</evidence>
<dbReference type="RefSeq" id="WP_106227297.1">
    <property type="nucleotide sequence ID" value="NZ_PVTV01000012.1"/>
</dbReference>
<keyword evidence="1" id="KW-0472">Membrane</keyword>
<feature type="transmembrane region" description="Helical" evidence="1">
    <location>
        <begin position="42"/>
        <end position="61"/>
    </location>
</feature>
<dbReference type="Pfam" id="PF01757">
    <property type="entry name" value="Acyl_transf_3"/>
    <property type="match status" value="1"/>
</dbReference>
<sequence>MIQRQSDQYSHLAALDGFRAGLALWVYTGHLAKAVGYSNKLLALHPLAVDLFMVLSGFLMVHTWKGRHGYDQLFGVTAIKFYIARLFRIAPLYFVLLGVCFLLADPLATMHDQIETIFPPPWIADKANYHPVTAWAVTSPHWWLAHLSFAYGAIPGMQSSTPLPDWSLSLEMQFYLLFPLLLFSFRTKKLQILLVAASVVLALLSPRLLGNYLDAGSLAHFGQPSFITYRLNAFVAGMAAANWLRHHRQTGNSITKTSVFYILLGLVCIAPLTKPVILLYGIFFIVISGAQPKLNRWLSGRPLHFLGEISYSIYLAHIFVVTGCVYLLIQSEGYLNIAPGLRFLIALTATAPFVFGTSYILYRCVELRGISFGRKFVKRIS</sequence>
<dbReference type="PANTHER" id="PTHR23028">
    <property type="entry name" value="ACETYLTRANSFERASE"/>
    <property type="match status" value="1"/>
</dbReference>
<dbReference type="GO" id="GO:0000271">
    <property type="term" value="P:polysaccharide biosynthetic process"/>
    <property type="evidence" value="ECO:0007669"/>
    <property type="project" value="TreeGrafter"/>
</dbReference>
<dbReference type="InterPro" id="IPR050879">
    <property type="entry name" value="Acyltransferase_3"/>
</dbReference>
<feature type="transmembrane region" description="Helical" evidence="1">
    <location>
        <begin position="258"/>
        <end position="289"/>
    </location>
</feature>
<dbReference type="AlphaFoldDB" id="A0A2T0XIA5"/>
<comment type="caution">
    <text evidence="3">The sequence shown here is derived from an EMBL/GenBank/DDBJ whole genome shotgun (WGS) entry which is preliminary data.</text>
</comment>
<dbReference type="Proteomes" id="UP000238308">
    <property type="component" value="Unassembled WGS sequence"/>
</dbReference>